<evidence type="ECO:0000313" key="16">
    <source>
        <dbReference type="Proteomes" id="UP000824262"/>
    </source>
</evidence>
<dbReference type="Proteomes" id="UP000824262">
    <property type="component" value="Unassembled WGS sequence"/>
</dbReference>
<comment type="similarity">
    <text evidence="4 12 13">Belongs to the HisA/HisF family.</text>
</comment>
<evidence type="ECO:0000256" key="11">
    <source>
        <dbReference type="ARBA" id="ARBA00030547"/>
    </source>
</evidence>
<dbReference type="SUPFAM" id="SSF51366">
    <property type="entry name" value="Ribulose-phoshate binding barrel"/>
    <property type="match status" value="1"/>
</dbReference>
<reference evidence="15" key="2">
    <citation type="journal article" date="2021" name="PeerJ">
        <title>Extensive microbial diversity within the chicken gut microbiome revealed by metagenomics and culture.</title>
        <authorList>
            <person name="Gilroy R."/>
            <person name="Ravi A."/>
            <person name="Getino M."/>
            <person name="Pursley I."/>
            <person name="Horton D.L."/>
            <person name="Alikhan N.F."/>
            <person name="Baker D."/>
            <person name="Gharbi K."/>
            <person name="Hall N."/>
            <person name="Watson M."/>
            <person name="Adriaenssens E.M."/>
            <person name="Foster-Nyarko E."/>
            <person name="Jarju S."/>
            <person name="Secka A."/>
            <person name="Antonio M."/>
            <person name="Oren A."/>
            <person name="Chaudhuri R.R."/>
            <person name="La Ragione R."/>
            <person name="Hildebrand F."/>
            <person name="Pallen M.J."/>
        </authorList>
    </citation>
    <scope>NUCLEOTIDE SEQUENCE</scope>
    <source>
        <strain evidence="15">ChiBcolR7-354</strain>
    </source>
</reference>
<dbReference type="InterPro" id="IPR044524">
    <property type="entry name" value="Isoase_HisA-like"/>
</dbReference>
<dbReference type="NCBIfam" id="TIGR00007">
    <property type="entry name" value="1-(5-phosphoribosyl)-5-[(5-phosphoribosylamino)methylideneamino]imidazole-4-carboxamide isomerase"/>
    <property type="match status" value="1"/>
</dbReference>
<evidence type="ECO:0000256" key="9">
    <source>
        <dbReference type="ARBA" id="ARBA00023102"/>
    </source>
</evidence>
<dbReference type="PANTHER" id="PTHR43090">
    <property type="entry name" value="1-(5-PHOSPHORIBOSYL)-5-[(5-PHOSPHORIBOSYLAMINO)METHYLIDENEAMINO] IMIDAZOLE-4-CARBOXAMIDE ISOMERASE"/>
    <property type="match status" value="1"/>
</dbReference>
<evidence type="ECO:0000256" key="7">
    <source>
        <dbReference type="ARBA" id="ARBA00022490"/>
    </source>
</evidence>
<feature type="active site" description="Proton donor" evidence="12">
    <location>
        <position position="128"/>
    </location>
</feature>
<dbReference type="InterPro" id="IPR023016">
    <property type="entry name" value="HisA/PriA"/>
</dbReference>
<dbReference type="EC" id="5.3.1.16" evidence="5 12"/>
<protein>
    <recommendedName>
        <fullName evidence="6 12">1-(5-phosphoribosyl)-5-[(5-phosphoribosylamino)methylideneamino] imidazole-4-carboxamide isomerase</fullName>
        <ecNumber evidence="5 12">5.3.1.16</ecNumber>
    </recommendedName>
    <alternativeName>
        <fullName evidence="11 12">Phosphoribosylformimino-5-aminoimidazole carboxamide ribotide isomerase</fullName>
    </alternativeName>
</protein>
<evidence type="ECO:0000256" key="5">
    <source>
        <dbReference type="ARBA" id="ARBA00012550"/>
    </source>
</evidence>
<dbReference type="EMBL" id="DVGA01000029">
    <property type="protein sequence ID" value="HIQ78077.1"/>
    <property type="molecule type" value="Genomic_DNA"/>
</dbReference>
<dbReference type="CDD" id="cd04732">
    <property type="entry name" value="HisA"/>
    <property type="match status" value="1"/>
</dbReference>
<evidence type="ECO:0000256" key="3">
    <source>
        <dbReference type="ARBA" id="ARBA00005133"/>
    </source>
</evidence>
<dbReference type="GO" id="GO:0003949">
    <property type="term" value="F:1-(5-phosphoribosyl)-5-[(5-phosphoribosylamino)methylideneamino]imidazole-4-carboxamide isomerase activity"/>
    <property type="evidence" value="ECO:0007669"/>
    <property type="project" value="UniProtKB-UniRule"/>
</dbReference>
<reference evidence="15" key="1">
    <citation type="submission" date="2020-10" db="EMBL/GenBank/DDBJ databases">
        <authorList>
            <person name="Gilroy R."/>
        </authorList>
    </citation>
    <scope>NUCLEOTIDE SEQUENCE</scope>
    <source>
        <strain evidence="15">ChiBcolR7-354</strain>
    </source>
</reference>
<comment type="catalytic activity">
    <reaction evidence="1 12 14">
        <text>1-(5-phospho-beta-D-ribosyl)-5-[(5-phospho-beta-D-ribosylamino)methylideneamino]imidazole-4-carboxamide = 5-[(5-phospho-1-deoxy-D-ribulos-1-ylimino)methylamino]-1-(5-phospho-beta-D-ribosyl)imidazole-4-carboxamide</text>
        <dbReference type="Rhea" id="RHEA:15469"/>
        <dbReference type="ChEBI" id="CHEBI:58435"/>
        <dbReference type="ChEBI" id="CHEBI:58525"/>
        <dbReference type="EC" id="5.3.1.16"/>
    </reaction>
</comment>
<dbReference type="AlphaFoldDB" id="A0A9D0ZDH5"/>
<proteinExistence type="inferred from homology"/>
<dbReference type="PANTHER" id="PTHR43090:SF2">
    <property type="entry name" value="1-(5-PHOSPHORIBOSYL)-5-[(5-PHOSPHORIBOSYLAMINO)METHYLIDENEAMINO] IMIDAZOLE-4-CARBOXAMIDE ISOMERASE"/>
    <property type="match status" value="1"/>
</dbReference>
<accession>A0A9D0ZDH5</accession>
<feature type="active site" description="Proton acceptor" evidence="12">
    <location>
        <position position="8"/>
    </location>
</feature>
<keyword evidence="7 12" id="KW-0963">Cytoplasm</keyword>
<evidence type="ECO:0000256" key="14">
    <source>
        <dbReference type="RuleBase" id="RU003658"/>
    </source>
</evidence>
<keyword evidence="8 12" id="KW-0028">Amino-acid biosynthesis</keyword>
<evidence type="ECO:0000256" key="8">
    <source>
        <dbReference type="ARBA" id="ARBA00022605"/>
    </source>
</evidence>
<comment type="caution">
    <text evidence="15">The sequence shown here is derived from an EMBL/GenBank/DDBJ whole genome shotgun (WGS) entry which is preliminary data.</text>
</comment>
<dbReference type="HAMAP" id="MF_01014">
    <property type="entry name" value="HisA"/>
    <property type="match status" value="1"/>
</dbReference>
<dbReference type="Gene3D" id="3.20.20.70">
    <property type="entry name" value="Aldolase class I"/>
    <property type="match status" value="1"/>
</dbReference>
<evidence type="ECO:0000256" key="13">
    <source>
        <dbReference type="RuleBase" id="RU003657"/>
    </source>
</evidence>
<dbReference type="InterPro" id="IPR013785">
    <property type="entry name" value="Aldolase_TIM"/>
</dbReference>
<comment type="pathway">
    <text evidence="3 12 14">Amino-acid biosynthesis; L-histidine biosynthesis; L-histidine from 5-phospho-alpha-D-ribose 1-diphosphate: step 4/9.</text>
</comment>
<keyword evidence="9 12" id="KW-0368">Histidine biosynthesis</keyword>
<dbReference type="InterPro" id="IPR011060">
    <property type="entry name" value="RibuloseP-bd_barrel"/>
</dbReference>
<dbReference type="GO" id="GO:0000162">
    <property type="term" value="P:L-tryptophan biosynthetic process"/>
    <property type="evidence" value="ECO:0007669"/>
    <property type="project" value="TreeGrafter"/>
</dbReference>
<evidence type="ECO:0000256" key="12">
    <source>
        <dbReference type="HAMAP-Rule" id="MF_01014"/>
    </source>
</evidence>
<sequence length="237" mass="24330">MIILPAIDLYEGKAVRLYKGDYARMTVYSDDPAAVARAFAAAGAEWIHVVDLEGARDGGTPNLGVVREIARAGLKIELGGGLRSMEAIDAAMDAGAERAVLGTAAVSNRALTEEAAAKYAGRIAAGCDLKNGEVAVHGWTEGSGVAGMDFLGQMLALGIDTAICTDIDRDGAMRGANAALYGAIMDAYPALRLIASGGVSSMEDVLRLKALGLHGAIIGKAYYTGAISIAEAVEAAK</sequence>
<evidence type="ECO:0000256" key="6">
    <source>
        <dbReference type="ARBA" id="ARBA00018464"/>
    </source>
</evidence>
<evidence type="ECO:0000256" key="2">
    <source>
        <dbReference type="ARBA" id="ARBA00004496"/>
    </source>
</evidence>
<dbReference type="GO" id="GO:0000105">
    <property type="term" value="P:L-histidine biosynthetic process"/>
    <property type="evidence" value="ECO:0007669"/>
    <property type="project" value="UniProtKB-UniRule"/>
</dbReference>
<evidence type="ECO:0000256" key="1">
    <source>
        <dbReference type="ARBA" id="ARBA00000901"/>
    </source>
</evidence>
<keyword evidence="10 12" id="KW-0413">Isomerase</keyword>
<dbReference type="FunFam" id="3.20.20.70:FF:000009">
    <property type="entry name" value="1-(5-phosphoribosyl)-5-[(5-phosphoribosylamino)methylideneamino] imidazole-4-carboxamide isomerase"/>
    <property type="match status" value="1"/>
</dbReference>
<comment type="subcellular location">
    <subcellularLocation>
        <location evidence="2 12 14">Cytoplasm</location>
    </subcellularLocation>
</comment>
<dbReference type="GO" id="GO:0005737">
    <property type="term" value="C:cytoplasm"/>
    <property type="evidence" value="ECO:0007669"/>
    <property type="project" value="UniProtKB-SubCell"/>
</dbReference>
<evidence type="ECO:0000256" key="10">
    <source>
        <dbReference type="ARBA" id="ARBA00023235"/>
    </source>
</evidence>
<evidence type="ECO:0000313" key="15">
    <source>
        <dbReference type="EMBL" id="HIQ78077.1"/>
    </source>
</evidence>
<dbReference type="InterPro" id="IPR006062">
    <property type="entry name" value="His_biosynth"/>
</dbReference>
<name>A0A9D0ZDH5_9FIRM</name>
<dbReference type="InterPro" id="IPR006063">
    <property type="entry name" value="HisA_bact_arch"/>
</dbReference>
<organism evidence="15 16">
    <name type="scientific">Candidatus Scatomorpha intestinavium</name>
    <dbReference type="NCBI Taxonomy" id="2840922"/>
    <lineage>
        <taxon>Bacteria</taxon>
        <taxon>Bacillati</taxon>
        <taxon>Bacillota</taxon>
        <taxon>Clostridia</taxon>
        <taxon>Eubacteriales</taxon>
        <taxon>Candidatus Scatomorpha</taxon>
    </lineage>
</organism>
<gene>
    <name evidence="12 15" type="primary">hisA</name>
    <name evidence="15" type="ORF">IAB77_02330</name>
</gene>
<dbReference type="Pfam" id="PF00977">
    <property type="entry name" value="His_biosynth"/>
    <property type="match status" value="1"/>
</dbReference>
<evidence type="ECO:0000256" key="4">
    <source>
        <dbReference type="ARBA" id="ARBA00009667"/>
    </source>
</evidence>